<evidence type="ECO:0000313" key="2">
    <source>
        <dbReference type="Proteomes" id="UP001165121"/>
    </source>
</evidence>
<sequence>MQSTRMSYLLMELSSVSSAFHAGRQSPLQLPVSSSLNGGIGPAPRSIFVELIYDYFIEKFGTRCEAERMIHDLFSNCRSLVRTDALALLFSYLCCMSKSCPEDRLLGQNEAVAFLHAIFRCGLHNFRLINPVPTYPTNSIDPTPEFPADDEDSSTQVASPVAGQTDFVSIDVAEAILQTAFAKLSADQKIRMRLRLVETASDGKSATPASEIEASAFLVFALHEWRRYILQRLNEIRVTCCAVEEELAQFEDLLQLETLAGILQRTEIAYTSEDLCVIFRRLYITEKVAAKCGDGEALNAVSTTDPMSDRIAAACFPLIAKEALSELQVLDHAAAKPFEIKPSPMQSYELLVSTWDDYQETCRELLEELRQIGKNNDIQAKALSRWPATRSADKSNGGDILYLSSSSSANTVSSQDVAQLEAVHSLFLEKLQRLTEVFDISTQQKQRTSFFASASAGKRRSSINVKRDGSLLLVDEVNAQDTMVNETWKVFRQMFVGFVRLRAIARIGKGALPDQWGVASA</sequence>
<dbReference type="PANTHER" id="PTHR39867">
    <property type="entry name" value="HELICASE ATP-BINDING DOMAIN-CONTAINING PROTEIN"/>
    <property type="match status" value="1"/>
</dbReference>
<protein>
    <submittedName>
        <fullName evidence="1">Unnamed protein product</fullName>
    </submittedName>
</protein>
<comment type="caution">
    <text evidence="1">The sequence shown here is derived from an EMBL/GenBank/DDBJ whole genome shotgun (WGS) entry which is preliminary data.</text>
</comment>
<evidence type="ECO:0000313" key="1">
    <source>
        <dbReference type="EMBL" id="GMF32914.1"/>
    </source>
</evidence>
<accession>A0A9W6X774</accession>
<keyword evidence="2" id="KW-1185">Reference proteome</keyword>
<dbReference type="OrthoDB" id="119980at2759"/>
<proteinExistence type="predicted"/>
<name>A0A9W6X774_9STRA</name>
<organism evidence="1 2">
    <name type="scientific">Phytophthora fragariaefolia</name>
    <dbReference type="NCBI Taxonomy" id="1490495"/>
    <lineage>
        <taxon>Eukaryota</taxon>
        <taxon>Sar</taxon>
        <taxon>Stramenopiles</taxon>
        <taxon>Oomycota</taxon>
        <taxon>Peronosporomycetes</taxon>
        <taxon>Peronosporales</taxon>
        <taxon>Peronosporaceae</taxon>
        <taxon>Phytophthora</taxon>
    </lineage>
</organism>
<gene>
    <name evidence="1" type="ORF">Pfra01_000798800</name>
</gene>
<dbReference type="PANTHER" id="PTHR39867:SF1">
    <property type="entry name" value="HELICASE ATP-BINDING DOMAIN-CONTAINING PROTEIN"/>
    <property type="match status" value="1"/>
</dbReference>
<dbReference type="EMBL" id="BSXT01000713">
    <property type="protein sequence ID" value="GMF32914.1"/>
    <property type="molecule type" value="Genomic_DNA"/>
</dbReference>
<dbReference type="Proteomes" id="UP001165121">
    <property type="component" value="Unassembled WGS sequence"/>
</dbReference>
<reference evidence="1" key="1">
    <citation type="submission" date="2023-04" db="EMBL/GenBank/DDBJ databases">
        <title>Phytophthora fragariaefolia NBRC 109709.</title>
        <authorList>
            <person name="Ichikawa N."/>
            <person name="Sato H."/>
            <person name="Tonouchi N."/>
        </authorList>
    </citation>
    <scope>NUCLEOTIDE SEQUENCE</scope>
    <source>
        <strain evidence="1">NBRC 109709</strain>
    </source>
</reference>
<dbReference type="AlphaFoldDB" id="A0A9W6X774"/>